<reference evidence="3" key="4">
    <citation type="journal article" date="2015" name="G3 (Bethesda)">
        <title>Genome sequences of three phytopathogenic species of the Magnaporthaceae family of fungi.</title>
        <authorList>
            <person name="Okagaki L.H."/>
            <person name="Nunes C.C."/>
            <person name="Sailsbery J."/>
            <person name="Clay B."/>
            <person name="Brown D."/>
            <person name="John T."/>
            <person name="Oh Y."/>
            <person name="Young N."/>
            <person name="Fitzgerald M."/>
            <person name="Haas B.J."/>
            <person name="Zeng Q."/>
            <person name="Young S."/>
            <person name="Adiconis X."/>
            <person name="Fan L."/>
            <person name="Levin J.Z."/>
            <person name="Mitchell T.K."/>
            <person name="Okubara P.A."/>
            <person name="Farman M.L."/>
            <person name="Kohn L.M."/>
            <person name="Birren B."/>
            <person name="Ma L.-J."/>
            <person name="Dean R.A."/>
        </authorList>
    </citation>
    <scope>NUCLEOTIDE SEQUENCE</scope>
    <source>
        <strain evidence="3">ATCC 64411 / 73-15</strain>
    </source>
</reference>
<proteinExistence type="predicted"/>
<sequence length="207" mass="22713">MSALQGGSPLPARISHAIYDRTSGCRHMRRGLAMSVRSAGPRRKHTRRRPHLISPFPPPQLTAAVSTFSSDLASFVCPAPSCPLHRWCPWGEAAAERHAACRTTTFAQHSRPCAPVRRAGRQAGRQLGRAVARVLPCILTDHIGVALPCCFVSSRATFSSQEACWLAGPAGYCAWQFYEQRKHAHRPPLVLSTCHPLADLVHRARLS</sequence>
<dbReference type="VEuPathDB" id="FungiDB:MAPG_06379"/>
<evidence type="ECO:0000313" key="3">
    <source>
        <dbReference type="EnsemblFungi" id="MAPG_06379T0"/>
    </source>
</evidence>
<reference evidence="2" key="3">
    <citation type="submission" date="2011-03" db="EMBL/GenBank/DDBJ databases">
        <title>Annotation of Magnaporthe poae ATCC 64411.</title>
        <authorList>
            <person name="Ma L.-J."/>
            <person name="Dead R."/>
            <person name="Young S.K."/>
            <person name="Zeng Q."/>
            <person name="Gargeya S."/>
            <person name="Fitzgerald M."/>
            <person name="Haas B."/>
            <person name="Abouelleil A."/>
            <person name="Alvarado L."/>
            <person name="Arachchi H.M."/>
            <person name="Berlin A."/>
            <person name="Brown A."/>
            <person name="Chapman S.B."/>
            <person name="Chen Z."/>
            <person name="Dunbar C."/>
            <person name="Freedman E."/>
            <person name="Gearin G."/>
            <person name="Gellesch M."/>
            <person name="Goldberg J."/>
            <person name="Griggs A."/>
            <person name="Gujja S."/>
            <person name="Heiman D."/>
            <person name="Howarth C."/>
            <person name="Larson L."/>
            <person name="Lui A."/>
            <person name="MacDonald P.J.P."/>
            <person name="Mehta T."/>
            <person name="Montmayeur A."/>
            <person name="Murphy C."/>
            <person name="Neiman D."/>
            <person name="Pearson M."/>
            <person name="Priest M."/>
            <person name="Roberts A."/>
            <person name="Saif S."/>
            <person name="Shea T."/>
            <person name="Shenoy N."/>
            <person name="Sisk P."/>
            <person name="Stolte C."/>
            <person name="Sykes S."/>
            <person name="Yandava C."/>
            <person name="Wortman J."/>
            <person name="Nusbaum C."/>
            <person name="Birren B."/>
        </authorList>
    </citation>
    <scope>NUCLEOTIDE SEQUENCE</scope>
    <source>
        <strain evidence="2">ATCC 64411</strain>
    </source>
</reference>
<protein>
    <submittedName>
        <fullName evidence="2 3">Uncharacterized protein</fullName>
    </submittedName>
</protein>
<reference evidence="4" key="2">
    <citation type="submission" date="2010-05" db="EMBL/GenBank/DDBJ databases">
        <title>The genome sequence of Magnaporthe poae strain ATCC 64411.</title>
        <authorList>
            <person name="Ma L.-J."/>
            <person name="Dead R."/>
            <person name="Young S."/>
            <person name="Zeng Q."/>
            <person name="Koehrsen M."/>
            <person name="Alvarado L."/>
            <person name="Berlin A."/>
            <person name="Chapman S.B."/>
            <person name="Chen Z."/>
            <person name="Freedman E."/>
            <person name="Gellesch M."/>
            <person name="Goldberg J."/>
            <person name="Griggs A."/>
            <person name="Gujja S."/>
            <person name="Heilman E.R."/>
            <person name="Heiman D."/>
            <person name="Hepburn T."/>
            <person name="Howarth C."/>
            <person name="Jen D."/>
            <person name="Larson L."/>
            <person name="Mehta T."/>
            <person name="Neiman D."/>
            <person name="Pearson M."/>
            <person name="Roberts A."/>
            <person name="Saif S."/>
            <person name="Shea T."/>
            <person name="Shenoy N."/>
            <person name="Sisk P."/>
            <person name="Stolte C."/>
            <person name="Sykes S."/>
            <person name="Walk T."/>
            <person name="White J."/>
            <person name="Yandava C."/>
            <person name="Haas B."/>
            <person name="Nusbaum C."/>
            <person name="Birren B."/>
        </authorList>
    </citation>
    <scope>NUCLEOTIDE SEQUENCE [LARGE SCALE GENOMIC DNA]</scope>
    <source>
        <strain evidence="4">ATCC 64411 / 73-15</strain>
    </source>
</reference>
<reference evidence="3" key="5">
    <citation type="submission" date="2015-06" db="UniProtKB">
        <authorList>
            <consortium name="EnsemblFungi"/>
        </authorList>
    </citation>
    <scope>IDENTIFICATION</scope>
    <source>
        <strain evidence="3">ATCC 64411</strain>
    </source>
</reference>
<evidence type="ECO:0000313" key="2">
    <source>
        <dbReference type="EMBL" id="KLU87379.1"/>
    </source>
</evidence>
<gene>
    <name evidence="2" type="ORF">MAPG_06379</name>
</gene>
<dbReference type="EnsemblFungi" id="MAPG_06379T0">
    <property type="protein sequence ID" value="MAPG_06379T0"/>
    <property type="gene ID" value="MAPG_06379"/>
</dbReference>
<name>A0A0C4E1V7_MAGP6</name>
<dbReference type="EMBL" id="ADBL01001546">
    <property type="status" value="NOT_ANNOTATED_CDS"/>
    <property type="molecule type" value="Genomic_DNA"/>
</dbReference>
<dbReference type="EMBL" id="GL876970">
    <property type="protein sequence ID" value="KLU87379.1"/>
    <property type="molecule type" value="Genomic_DNA"/>
</dbReference>
<feature type="region of interest" description="Disordered" evidence="1">
    <location>
        <begin position="35"/>
        <end position="56"/>
    </location>
</feature>
<accession>A0A0C4E1V7</accession>
<evidence type="ECO:0000313" key="4">
    <source>
        <dbReference type="Proteomes" id="UP000011715"/>
    </source>
</evidence>
<keyword evidence="4" id="KW-1185">Reference proteome</keyword>
<dbReference type="Proteomes" id="UP000011715">
    <property type="component" value="Unassembled WGS sequence"/>
</dbReference>
<evidence type="ECO:0000256" key="1">
    <source>
        <dbReference type="SAM" id="MobiDB-lite"/>
    </source>
</evidence>
<feature type="compositionally biased region" description="Basic residues" evidence="1">
    <location>
        <begin position="40"/>
        <end position="51"/>
    </location>
</feature>
<organism evidence="3 4">
    <name type="scientific">Magnaporthiopsis poae (strain ATCC 64411 / 73-15)</name>
    <name type="common">Kentucky bluegrass fungus</name>
    <name type="synonym">Magnaporthe poae</name>
    <dbReference type="NCBI Taxonomy" id="644358"/>
    <lineage>
        <taxon>Eukaryota</taxon>
        <taxon>Fungi</taxon>
        <taxon>Dikarya</taxon>
        <taxon>Ascomycota</taxon>
        <taxon>Pezizomycotina</taxon>
        <taxon>Sordariomycetes</taxon>
        <taxon>Sordariomycetidae</taxon>
        <taxon>Magnaporthales</taxon>
        <taxon>Magnaporthaceae</taxon>
        <taxon>Magnaporthiopsis</taxon>
    </lineage>
</organism>
<dbReference type="AlphaFoldDB" id="A0A0C4E1V7"/>
<reference evidence="2" key="1">
    <citation type="submission" date="2010-05" db="EMBL/GenBank/DDBJ databases">
        <title>The Genome Sequence of Magnaporthe poae strain ATCC 64411.</title>
        <authorList>
            <consortium name="The Broad Institute Genome Sequencing Platform"/>
            <consortium name="Broad Institute Genome Sequencing Center for Infectious Disease"/>
            <person name="Ma L.-J."/>
            <person name="Dead R."/>
            <person name="Young S."/>
            <person name="Zeng Q."/>
            <person name="Koehrsen M."/>
            <person name="Alvarado L."/>
            <person name="Berlin A."/>
            <person name="Chapman S.B."/>
            <person name="Chen Z."/>
            <person name="Freedman E."/>
            <person name="Gellesch M."/>
            <person name="Goldberg J."/>
            <person name="Griggs A."/>
            <person name="Gujja S."/>
            <person name="Heilman E.R."/>
            <person name="Heiman D."/>
            <person name="Hepburn T."/>
            <person name="Howarth C."/>
            <person name="Jen D."/>
            <person name="Larson L."/>
            <person name="Mehta T."/>
            <person name="Neiman D."/>
            <person name="Pearson M."/>
            <person name="Roberts A."/>
            <person name="Saif S."/>
            <person name="Shea T."/>
            <person name="Shenoy N."/>
            <person name="Sisk P."/>
            <person name="Stolte C."/>
            <person name="Sykes S."/>
            <person name="Walk T."/>
            <person name="White J."/>
            <person name="Yandava C."/>
            <person name="Haas B."/>
            <person name="Nusbaum C."/>
            <person name="Birren B."/>
        </authorList>
    </citation>
    <scope>NUCLEOTIDE SEQUENCE</scope>
    <source>
        <strain evidence="2">ATCC 64411</strain>
    </source>
</reference>